<dbReference type="InterPro" id="IPR036079">
    <property type="entry name" value="ATPase_csu/dsu_sf"/>
</dbReference>
<dbReference type="GO" id="GO:0046961">
    <property type="term" value="F:proton-transporting ATPase activity, rotational mechanism"/>
    <property type="evidence" value="ECO:0007669"/>
    <property type="project" value="InterPro"/>
</dbReference>
<reference evidence="1" key="1">
    <citation type="submission" date="2019-08" db="EMBL/GenBank/DDBJ databases">
        <title>Reference gene set and small RNA set construction with multiple tissues from Davidia involucrata Baill.</title>
        <authorList>
            <person name="Yang H."/>
            <person name="Zhou C."/>
            <person name="Li G."/>
            <person name="Wang J."/>
            <person name="Gao P."/>
            <person name="Wang M."/>
            <person name="Wang R."/>
            <person name="Zhao Y."/>
        </authorList>
    </citation>
    <scope>NUCLEOTIDE SEQUENCE</scope>
    <source>
        <tissue evidence="1">Mixed with DoveR01_LX</tissue>
    </source>
</reference>
<evidence type="ECO:0000313" key="1">
    <source>
        <dbReference type="EMBL" id="MPA36602.1"/>
    </source>
</evidence>
<sequence length="122" mass="14619">MMTPPQIMYPPPLTAADYNKLCQCETLDDIKIHLSATEYRPYLQKCSLIRLYRLYIYIYILREGERRMWAHLGDHCDHQERFDWECSEIINEEIEWGLVLRSEPRCASPRQSTLHQIQNLCT</sequence>
<dbReference type="SUPFAM" id="SSF103486">
    <property type="entry name" value="V-type ATP synthase subunit C"/>
    <property type="match status" value="1"/>
</dbReference>
<dbReference type="AlphaFoldDB" id="A0A5B6YXI2"/>
<dbReference type="GO" id="GO:0016847">
    <property type="term" value="F:1-aminocyclopropane-1-carboxylate synthase activity"/>
    <property type="evidence" value="ECO:0007669"/>
    <property type="project" value="UniProtKB-EC"/>
</dbReference>
<protein>
    <submittedName>
        <fullName evidence="1">Putative 1-aminocyclopropane-1-carboxylate synthase</fullName>
        <ecNumber evidence="1">4.4.1.14</ecNumber>
    </submittedName>
</protein>
<dbReference type="InterPro" id="IPR002843">
    <property type="entry name" value="ATPase_V0-cplx_csu/dsu"/>
</dbReference>
<proteinExistence type="predicted"/>
<accession>A0A5B6YXI2</accession>
<dbReference type="Pfam" id="PF01992">
    <property type="entry name" value="vATP-synt_AC39"/>
    <property type="match status" value="1"/>
</dbReference>
<name>A0A5B6YXI2_DAVIN</name>
<dbReference type="EC" id="4.4.1.14" evidence="1"/>
<dbReference type="EMBL" id="GHES01006043">
    <property type="protein sequence ID" value="MPA36602.1"/>
    <property type="molecule type" value="Transcribed_RNA"/>
</dbReference>
<keyword evidence="1" id="KW-0456">Lyase</keyword>
<organism evidence="1">
    <name type="scientific">Davidia involucrata</name>
    <name type="common">Dove tree</name>
    <dbReference type="NCBI Taxonomy" id="16924"/>
    <lineage>
        <taxon>Eukaryota</taxon>
        <taxon>Viridiplantae</taxon>
        <taxon>Streptophyta</taxon>
        <taxon>Embryophyta</taxon>
        <taxon>Tracheophyta</taxon>
        <taxon>Spermatophyta</taxon>
        <taxon>Magnoliopsida</taxon>
        <taxon>eudicotyledons</taxon>
        <taxon>Gunneridae</taxon>
        <taxon>Pentapetalae</taxon>
        <taxon>asterids</taxon>
        <taxon>Cornales</taxon>
        <taxon>Nyssaceae</taxon>
        <taxon>Davidia</taxon>
    </lineage>
</organism>
<gene>
    <name evidence="1" type="ORF">Din_006043</name>
</gene>